<proteinExistence type="predicted"/>
<protein>
    <submittedName>
        <fullName evidence="1">Uncharacterized protein</fullName>
    </submittedName>
</protein>
<dbReference type="EMBL" id="SPHZ02000007">
    <property type="protein sequence ID" value="KAF0906479.1"/>
    <property type="molecule type" value="Genomic_DNA"/>
</dbReference>
<evidence type="ECO:0000313" key="2">
    <source>
        <dbReference type="Proteomes" id="UP000479710"/>
    </source>
</evidence>
<comment type="caution">
    <text evidence="1">The sequence shown here is derived from an EMBL/GenBank/DDBJ whole genome shotgun (WGS) entry which is preliminary data.</text>
</comment>
<dbReference type="AlphaFoldDB" id="A0A6G1D230"/>
<name>A0A6G1D230_9ORYZ</name>
<dbReference type="OrthoDB" id="408493at2759"/>
<sequence>MGSSVTPAAATSGPGRRKVALYLALLTLQYGAQPLISKRFVRQEVIVTSLVLAIEVAKVCHFVGGRR</sequence>
<dbReference type="Proteomes" id="UP000479710">
    <property type="component" value="Unassembled WGS sequence"/>
</dbReference>
<keyword evidence="2" id="KW-1185">Reference proteome</keyword>
<evidence type="ECO:0000313" key="1">
    <source>
        <dbReference type="EMBL" id="KAF0906479.1"/>
    </source>
</evidence>
<organism evidence="1 2">
    <name type="scientific">Oryza meyeriana var. granulata</name>
    <dbReference type="NCBI Taxonomy" id="110450"/>
    <lineage>
        <taxon>Eukaryota</taxon>
        <taxon>Viridiplantae</taxon>
        <taxon>Streptophyta</taxon>
        <taxon>Embryophyta</taxon>
        <taxon>Tracheophyta</taxon>
        <taxon>Spermatophyta</taxon>
        <taxon>Magnoliopsida</taxon>
        <taxon>Liliopsida</taxon>
        <taxon>Poales</taxon>
        <taxon>Poaceae</taxon>
        <taxon>BOP clade</taxon>
        <taxon>Oryzoideae</taxon>
        <taxon>Oryzeae</taxon>
        <taxon>Oryzinae</taxon>
        <taxon>Oryza</taxon>
        <taxon>Oryza meyeriana</taxon>
    </lineage>
</organism>
<accession>A0A6G1D230</accession>
<gene>
    <name evidence="1" type="ORF">E2562_011471</name>
</gene>
<reference evidence="1 2" key="1">
    <citation type="submission" date="2019-11" db="EMBL/GenBank/DDBJ databases">
        <title>Whole genome sequence of Oryza granulata.</title>
        <authorList>
            <person name="Li W."/>
        </authorList>
    </citation>
    <scope>NUCLEOTIDE SEQUENCE [LARGE SCALE GENOMIC DNA]</scope>
    <source>
        <strain evidence="2">cv. Menghai</strain>
        <tissue evidence="1">Leaf</tissue>
    </source>
</reference>